<feature type="domain" description="Beta-lactamase-related" evidence="1">
    <location>
        <begin position="14"/>
        <end position="378"/>
    </location>
</feature>
<proteinExistence type="predicted"/>
<protein>
    <submittedName>
        <fullName evidence="2">1,4-butanediol diacrylate esterase</fullName>
    </submittedName>
</protein>
<evidence type="ECO:0000313" key="3">
    <source>
        <dbReference type="Proteomes" id="UP000078356"/>
    </source>
</evidence>
<dbReference type="Gene3D" id="3.40.710.10">
    <property type="entry name" value="DD-peptidase/beta-lactamase superfamily"/>
    <property type="match status" value="1"/>
</dbReference>
<dbReference type="AlphaFoldDB" id="A0A178LEF6"/>
<dbReference type="RefSeq" id="WP_064308421.1">
    <property type="nucleotide sequence ID" value="NZ_LWCR01000024.1"/>
</dbReference>
<dbReference type="InterPro" id="IPR012338">
    <property type="entry name" value="Beta-lactam/transpept-like"/>
</dbReference>
<dbReference type="OrthoDB" id="119951at2"/>
<accession>A0A178LEF6</accession>
<reference evidence="2 3" key="1">
    <citation type="submission" date="2016-04" db="EMBL/GenBank/DDBJ databases">
        <title>Draft Genome Sequences of Staphylococcus capitis Strain H36, S. capitis Strain H65, S. cohnii Strain H62, S. hominis Strain H69, Mycobacterium iranicum Strain H39, Plantibacter sp. Strain H53, Pseudomonas oryzihabitans Strain H72, and Microbacterium sp. Strain H83, isolated from residential settings.</title>
        <authorList>
            <person name="Lymperopoulou D."/>
            <person name="Adams R.I."/>
            <person name="Lindow S."/>
            <person name="Coil D.A."/>
            <person name="Jospin G."/>
            <person name="Eisen J.A."/>
        </authorList>
    </citation>
    <scope>NUCLEOTIDE SEQUENCE [LARGE SCALE GENOMIC DNA]</scope>
    <source>
        <strain evidence="2 3">H72</strain>
    </source>
</reference>
<dbReference type="EMBL" id="LWCR01000024">
    <property type="protein sequence ID" value="OAN28087.1"/>
    <property type="molecule type" value="Genomic_DNA"/>
</dbReference>
<dbReference type="SUPFAM" id="SSF56601">
    <property type="entry name" value="beta-lactamase/transpeptidase-like"/>
    <property type="match status" value="1"/>
</dbReference>
<evidence type="ECO:0000313" key="2">
    <source>
        <dbReference type="EMBL" id="OAN28087.1"/>
    </source>
</evidence>
<comment type="caution">
    <text evidence="2">The sequence shown here is derived from an EMBL/GenBank/DDBJ whole genome shotgun (WGS) entry which is preliminary data.</text>
</comment>
<dbReference type="Proteomes" id="UP000078356">
    <property type="component" value="Unassembled WGS sequence"/>
</dbReference>
<sequence length="398" mass="43128">MADTLKTAADAILARAVESTPGVPGVAAVVTNRHGNLYVGAAGRRTLGSADLMAPDSLCAIFSTTKAITGTAVLQLVEQGLLDLDAPASTYVPAIGKLQVLEGFADDGQPRLRAPRRAITTRMLLLHTAGFGYDFFNAHYQRLAIEHGQPSVITATRAALETPLLFDPGERWEYGSNIDWAGLVVESITGRRLDEVFAERIFAPLRMHDSAFVLTADMRDRLATLHQRDATGQLVPLDDFVLPQEPEVFMGGHGLYSTALDYAKFIRLWLNDGDGPDGRVLRPETVRMAAANGLGALKIRGLPGVIPHLSNPAEFFPSMAKSWGLTFMINDTDAPTGRPAGSLAWAGLANLYYWIDRQNGIGGFWATQILPFVDPPSVKGYLDFETAVYEALAAHRRA</sequence>
<name>A0A178LEF6_9PSED</name>
<dbReference type="InterPro" id="IPR001466">
    <property type="entry name" value="Beta-lactam-related"/>
</dbReference>
<organism evidence="2 3">
    <name type="scientific">Pseudomonas oryzihabitans</name>
    <dbReference type="NCBI Taxonomy" id="47885"/>
    <lineage>
        <taxon>Bacteria</taxon>
        <taxon>Pseudomonadati</taxon>
        <taxon>Pseudomonadota</taxon>
        <taxon>Gammaproteobacteria</taxon>
        <taxon>Pseudomonadales</taxon>
        <taxon>Pseudomonadaceae</taxon>
        <taxon>Pseudomonas</taxon>
    </lineage>
</organism>
<dbReference type="Pfam" id="PF00144">
    <property type="entry name" value="Beta-lactamase"/>
    <property type="match status" value="1"/>
</dbReference>
<dbReference type="PANTHER" id="PTHR43283:SF3">
    <property type="entry name" value="BETA-LACTAMASE FAMILY PROTEIN (AFU_ORTHOLOGUE AFUA_5G07500)"/>
    <property type="match status" value="1"/>
</dbReference>
<gene>
    <name evidence="2" type="ORF">A4V15_20900</name>
</gene>
<dbReference type="InterPro" id="IPR050789">
    <property type="entry name" value="Diverse_Enzym_Activities"/>
</dbReference>
<evidence type="ECO:0000259" key="1">
    <source>
        <dbReference type="Pfam" id="PF00144"/>
    </source>
</evidence>
<dbReference type="PANTHER" id="PTHR43283">
    <property type="entry name" value="BETA-LACTAMASE-RELATED"/>
    <property type="match status" value="1"/>
</dbReference>